<dbReference type="KEGG" id="rir:BN877_I1778"/>
<dbReference type="HOGENOM" id="CLU_1041591_0_0_5"/>
<protein>
    <submittedName>
        <fullName evidence="1">Uncharacterized protein</fullName>
    </submittedName>
</protein>
<accession>U4Q4N7</accession>
<evidence type="ECO:0000313" key="1">
    <source>
        <dbReference type="EMBL" id="CDI08675.1"/>
    </source>
</evidence>
<sequence length="267" mass="30391">MSASIIAISVELRVVGVGKQIPNSRFEFDLCLLPLNLDCKCNDTNRIGLFISNCIRVIDQIFIEMEIVPDEWRGRPTIEPSAEKRCVLKTVFLINRKLYDAFSLNLRMLESHVARLRNIISRARDFQTHNRYSPSIPIGYVKPRDPCFCGRPVKLDTWERITQHECCLLFLFFQLPKNNVRADRCGRKAYPSGRCGKPLLHSAVIRLADVGLNVVGKSTDVFREQHNACQHQKRQHGNVEPTVILHSLTPANENLFSAGNALLREAV</sequence>
<evidence type="ECO:0000313" key="2">
    <source>
        <dbReference type="Proteomes" id="UP000016944"/>
    </source>
</evidence>
<organism evidence="1 2">
    <name type="scientific">Agrobacterium pusense</name>
    <dbReference type="NCBI Taxonomy" id="648995"/>
    <lineage>
        <taxon>Bacteria</taxon>
        <taxon>Pseudomonadati</taxon>
        <taxon>Pseudomonadota</taxon>
        <taxon>Alphaproteobacteria</taxon>
        <taxon>Hyphomicrobiales</taxon>
        <taxon>Rhizobiaceae</taxon>
        <taxon>Rhizobium/Agrobacterium group</taxon>
        <taxon>Agrobacterium</taxon>
    </lineage>
</organism>
<dbReference type="AlphaFoldDB" id="U4Q4N7"/>
<name>U4Q4N7_9HYPH</name>
<dbReference type="EMBL" id="HG518322">
    <property type="protein sequence ID" value="CDI08675.1"/>
    <property type="molecule type" value="Genomic_DNA"/>
</dbReference>
<dbReference type="Proteomes" id="UP000016944">
    <property type="component" value="Chromosome I"/>
</dbReference>
<reference evidence="1 2" key="1">
    <citation type="journal article" date="2013" name="Genome Announc.">
        <title>Complete Genome Sequence of the Sesbania Symbiont and Rice Growth-Promoting Endophyte Rhizobium sp. Strain IRBG74.</title>
        <authorList>
            <person name="Crook M.B."/>
            <person name="Mitra S."/>
            <person name="Ane J.M."/>
            <person name="Sadowsky M.J."/>
            <person name="Gyaneshwar P."/>
        </authorList>
    </citation>
    <scope>NUCLEOTIDE SEQUENCE [LARGE SCALE GENOMIC DNA]</scope>
    <source>
        <strain evidence="1 2">IRBG74</strain>
    </source>
</reference>
<proteinExistence type="predicted"/>
<gene>
    <name evidence="1" type="ORF">BN877_I1778</name>
</gene>